<dbReference type="AlphaFoldDB" id="A0A0K1JDD9"/>
<feature type="domain" description="Pyridoxamine 5'-phosphate oxidase N-terminal" evidence="1">
    <location>
        <begin position="8"/>
        <end position="138"/>
    </location>
</feature>
<dbReference type="Gene3D" id="2.30.110.10">
    <property type="entry name" value="Electron Transport, Fmn-binding Protein, Chain A"/>
    <property type="match status" value="1"/>
</dbReference>
<dbReference type="EMBL" id="CP011112">
    <property type="protein sequence ID" value="AKU14717.1"/>
    <property type="molecule type" value="Genomic_DNA"/>
</dbReference>
<sequence>MDANPIAAARQLIDANQYVTLATADADGRPWASPVWFAHKGYTEFVWLSRPEAQHSRNIAQRSEVGFVIFDSTVPPLTGKAVYAEALAQEVEESDVPEALATFNAREAAVGIGRLGLGDVTGDGNFRLHRARATQLYYLDDHDHRVPFDPGA</sequence>
<proteinExistence type="predicted"/>
<protein>
    <recommendedName>
        <fullName evidence="1">Pyridoxamine 5'-phosphate oxidase N-terminal domain-containing protein</fullName>
    </recommendedName>
</protein>
<evidence type="ECO:0000313" key="2">
    <source>
        <dbReference type="EMBL" id="AKU14717.1"/>
    </source>
</evidence>
<name>A0A0K1JDD9_9MICO</name>
<dbReference type="InterPro" id="IPR012349">
    <property type="entry name" value="Split_barrel_FMN-bd"/>
</dbReference>
<organism evidence="2 3">
    <name type="scientific">Luteipulveratus mongoliensis</name>
    <dbReference type="NCBI Taxonomy" id="571913"/>
    <lineage>
        <taxon>Bacteria</taxon>
        <taxon>Bacillati</taxon>
        <taxon>Actinomycetota</taxon>
        <taxon>Actinomycetes</taxon>
        <taxon>Micrococcales</taxon>
        <taxon>Dermacoccaceae</taxon>
        <taxon>Luteipulveratus</taxon>
    </lineage>
</organism>
<accession>A0A0K1JDD9</accession>
<dbReference type="SUPFAM" id="SSF50475">
    <property type="entry name" value="FMN-binding split barrel"/>
    <property type="match status" value="1"/>
</dbReference>
<dbReference type="STRING" id="571913.VV02_00570"/>
<dbReference type="KEGG" id="lmoi:VV02_00570"/>
<dbReference type="RefSeq" id="WP_052589240.1">
    <property type="nucleotide sequence ID" value="NZ_CP011112.1"/>
</dbReference>
<gene>
    <name evidence="2" type="ORF">VV02_00570</name>
</gene>
<dbReference type="InterPro" id="IPR011576">
    <property type="entry name" value="Pyridox_Oxase_N"/>
</dbReference>
<reference evidence="2 3" key="1">
    <citation type="submission" date="2015-03" db="EMBL/GenBank/DDBJ databases">
        <title>Luteipulveratus halotolerans sp. nov., a novel actinobacterium (Dermacoccaceae) from Sarawak, Malaysia.</title>
        <authorList>
            <person name="Juboi H."/>
            <person name="Basik A."/>
            <person name="Shamsul S.S."/>
            <person name="Arnold P."/>
            <person name="Schmitt E.K."/>
            <person name="Sanglier J.-J."/>
            <person name="Yeo T."/>
        </authorList>
    </citation>
    <scope>NUCLEOTIDE SEQUENCE [LARGE SCALE GENOMIC DNA]</scope>
    <source>
        <strain evidence="2 3">MN07-A0370</strain>
    </source>
</reference>
<evidence type="ECO:0000313" key="3">
    <source>
        <dbReference type="Proteomes" id="UP000066480"/>
    </source>
</evidence>
<dbReference type="Pfam" id="PF01243">
    <property type="entry name" value="PNPOx_N"/>
    <property type="match status" value="1"/>
</dbReference>
<evidence type="ECO:0000259" key="1">
    <source>
        <dbReference type="Pfam" id="PF01243"/>
    </source>
</evidence>
<keyword evidence="3" id="KW-1185">Reference proteome</keyword>
<dbReference type="Proteomes" id="UP000066480">
    <property type="component" value="Chromosome"/>
</dbReference>